<evidence type="ECO:0000313" key="1">
    <source>
        <dbReference type="EMBL" id="GAG20443.1"/>
    </source>
</evidence>
<organism evidence="1">
    <name type="scientific">marine sediment metagenome</name>
    <dbReference type="NCBI Taxonomy" id="412755"/>
    <lineage>
        <taxon>unclassified sequences</taxon>
        <taxon>metagenomes</taxon>
        <taxon>ecological metagenomes</taxon>
    </lineage>
</organism>
<name>X0W752_9ZZZZ</name>
<sequence length="65" mass="7381">MDHRLLLEARDAHIARTKHKGVFIGVNGVECLQCKKHAHITFDGKQLLLHTPFHDIVGPINARDF</sequence>
<accession>X0W752</accession>
<dbReference type="AlphaFoldDB" id="X0W752"/>
<protein>
    <submittedName>
        <fullName evidence="1">Uncharacterized protein</fullName>
    </submittedName>
</protein>
<comment type="caution">
    <text evidence="1">The sequence shown here is derived from an EMBL/GenBank/DDBJ whole genome shotgun (WGS) entry which is preliminary data.</text>
</comment>
<gene>
    <name evidence="1" type="ORF">S01H1_49214</name>
</gene>
<proteinExistence type="predicted"/>
<reference evidence="1" key="1">
    <citation type="journal article" date="2014" name="Front. Microbiol.">
        <title>High frequency of phylogenetically diverse reductive dehalogenase-homologous genes in deep subseafloor sedimentary metagenomes.</title>
        <authorList>
            <person name="Kawai M."/>
            <person name="Futagami T."/>
            <person name="Toyoda A."/>
            <person name="Takaki Y."/>
            <person name="Nishi S."/>
            <person name="Hori S."/>
            <person name="Arai W."/>
            <person name="Tsubouchi T."/>
            <person name="Morono Y."/>
            <person name="Uchiyama I."/>
            <person name="Ito T."/>
            <person name="Fujiyama A."/>
            <person name="Inagaki F."/>
            <person name="Takami H."/>
        </authorList>
    </citation>
    <scope>NUCLEOTIDE SEQUENCE</scope>
    <source>
        <strain evidence="1">Expedition CK06-06</strain>
    </source>
</reference>
<dbReference type="EMBL" id="BARS01031641">
    <property type="protein sequence ID" value="GAG20443.1"/>
    <property type="molecule type" value="Genomic_DNA"/>
</dbReference>